<name>A0A432YX32_9GAMM</name>
<comment type="subcellular location">
    <subcellularLocation>
        <location evidence="1">Membrane</location>
        <topology evidence="1">Single-pass membrane protein</topology>
    </subcellularLocation>
</comment>
<evidence type="ECO:0000256" key="2">
    <source>
        <dbReference type="ARBA" id="ARBA00008854"/>
    </source>
</evidence>
<dbReference type="Gene3D" id="1.20.1440.20">
    <property type="entry name" value="LemA-like domain"/>
    <property type="match status" value="1"/>
</dbReference>
<sequence length="189" mass="21295">MTGIWIAIGIAVVLVIAIIAIYNAIINRANAVERAWANVITQERQKNKIIPHLEDVVKDYKEFEQGTLTKVTELRSALQGLDIGKVDTAKLEQAEAKTGELLKSLNVTVENYPELKASETYQKLMREITDQQENIGAAIRIFNQNVEDFNNGIEVFPNSLVNAMLNRKEKIKTFSDSQAEEGFEYKPNI</sequence>
<dbReference type="RefSeq" id="WP_126751529.1">
    <property type="nucleotide sequence ID" value="NZ_JBHUMT010000016.1"/>
</dbReference>
<comment type="caution">
    <text evidence="7">The sequence shown here is derived from an EMBL/GenBank/DDBJ whole genome shotgun (WGS) entry which is preliminary data.</text>
</comment>
<evidence type="ECO:0000256" key="5">
    <source>
        <dbReference type="ARBA" id="ARBA00023136"/>
    </source>
</evidence>
<evidence type="ECO:0000313" key="8">
    <source>
        <dbReference type="Proteomes" id="UP000288361"/>
    </source>
</evidence>
<keyword evidence="5 6" id="KW-0472">Membrane</keyword>
<dbReference type="EMBL" id="PIQA01000001">
    <property type="protein sequence ID" value="RUO67894.1"/>
    <property type="molecule type" value="Genomic_DNA"/>
</dbReference>
<dbReference type="PANTHER" id="PTHR34478:SF1">
    <property type="entry name" value="PROTEIN LEMA"/>
    <property type="match status" value="1"/>
</dbReference>
<dbReference type="InterPro" id="IPR023353">
    <property type="entry name" value="LemA-like_dom_sf"/>
</dbReference>
<dbReference type="Proteomes" id="UP000288361">
    <property type="component" value="Unassembled WGS sequence"/>
</dbReference>
<evidence type="ECO:0000256" key="6">
    <source>
        <dbReference type="SAM" id="Phobius"/>
    </source>
</evidence>
<dbReference type="AlphaFoldDB" id="A0A432YX32"/>
<reference evidence="7 8" key="1">
    <citation type="journal article" date="2011" name="Front. Microbiol.">
        <title>Genomic signatures of strain selection and enhancement in Bacillus atrophaeus var. globigii, a historical biowarfare simulant.</title>
        <authorList>
            <person name="Gibbons H.S."/>
            <person name="Broomall S.M."/>
            <person name="McNew L.A."/>
            <person name="Daligault H."/>
            <person name="Chapman C."/>
            <person name="Bruce D."/>
            <person name="Karavis M."/>
            <person name="Krepps M."/>
            <person name="McGregor P.A."/>
            <person name="Hong C."/>
            <person name="Park K.H."/>
            <person name="Akmal A."/>
            <person name="Feldman A."/>
            <person name="Lin J.S."/>
            <person name="Chang W.E."/>
            <person name="Higgs B.W."/>
            <person name="Demirev P."/>
            <person name="Lindquist J."/>
            <person name="Liem A."/>
            <person name="Fochler E."/>
            <person name="Read T.D."/>
            <person name="Tapia R."/>
            <person name="Johnson S."/>
            <person name="Bishop-Lilly K.A."/>
            <person name="Detter C."/>
            <person name="Han C."/>
            <person name="Sozhamannan S."/>
            <person name="Rosenzweig C.N."/>
            <person name="Skowronski E.W."/>
        </authorList>
    </citation>
    <scope>NUCLEOTIDE SEQUENCE [LARGE SCALE GENOMIC DNA]</scope>
    <source>
        <strain evidence="7 8">TPS4-2</strain>
    </source>
</reference>
<gene>
    <name evidence="7" type="ORF">CWI73_03265</name>
</gene>
<feature type="transmembrane region" description="Helical" evidence="6">
    <location>
        <begin position="6"/>
        <end position="25"/>
    </location>
</feature>
<evidence type="ECO:0000256" key="3">
    <source>
        <dbReference type="ARBA" id="ARBA00022692"/>
    </source>
</evidence>
<dbReference type="Pfam" id="PF04011">
    <property type="entry name" value="LemA"/>
    <property type="match status" value="1"/>
</dbReference>
<dbReference type="SUPFAM" id="SSF140478">
    <property type="entry name" value="LemA-like"/>
    <property type="match status" value="1"/>
</dbReference>
<comment type="similarity">
    <text evidence="2">Belongs to the LemA family.</text>
</comment>
<proteinExistence type="inferred from homology"/>
<evidence type="ECO:0000256" key="1">
    <source>
        <dbReference type="ARBA" id="ARBA00004167"/>
    </source>
</evidence>
<evidence type="ECO:0000313" key="7">
    <source>
        <dbReference type="EMBL" id="RUO67894.1"/>
    </source>
</evidence>
<organism evidence="7 8">
    <name type="scientific">Idiomarina piscisalsi</name>
    <dbReference type="NCBI Taxonomy" id="1096243"/>
    <lineage>
        <taxon>Bacteria</taxon>
        <taxon>Pseudomonadati</taxon>
        <taxon>Pseudomonadota</taxon>
        <taxon>Gammaproteobacteria</taxon>
        <taxon>Alteromonadales</taxon>
        <taxon>Idiomarinaceae</taxon>
        <taxon>Idiomarina</taxon>
    </lineage>
</organism>
<protein>
    <submittedName>
        <fullName evidence="7">LemA family protein</fullName>
    </submittedName>
</protein>
<keyword evidence="3 6" id="KW-0812">Transmembrane</keyword>
<dbReference type="InterPro" id="IPR007156">
    <property type="entry name" value="MamQ_LemA"/>
</dbReference>
<accession>A0A432YX32</accession>
<dbReference type="GO" id="GO:0016020">
    <property type="term" value="C:membrane"/>
    <property type="evidence" value="ECO:0007669"/>
    <property type="project" value="UniProtKB-SubCell"/>
</dbReference>
<dbReference type="PANTHER" id="PTHR34478">
    <property type="entry name" value="PROTEIN LEMA"/>
    <property type="match status" value="1"/>
</dbReference>
<keyword evidence="4 6" id="KW-1133">Transmembrane helix</keyword>
<evidence type="ECO:0000256" key="4">
    <source>
        <dbReference type="ARBA" id="ARBA00022989"/>
    </source>
</evidence>